<reference evidence="1 3" key="3">
    <citation type="journal article" date="2015" name="BMC Genomics">
        <title>The completed genome sequence of the pathogenic ascomycete fungus Fusarium graminearum.</title>
        <authorList>
            <person name="King R."/>
            <person name="Urban M."/>
            <person name="Hammond-Kosack M.C."/>
            <person name="Hassani-Pak K."/>
            <person name="Hammond-Kosack K.E."/>
        </authorList>
    </citation>
    <scope>NUCLEOTIDE SEQUENCE [LARGE SCALE GENOMIC DNA]</scope>
    <source>
        <strain evidence="3">ATCC MYA-4620 / CBS 123657 / FGSC 9075 / NRRL 31084 / PH-1</strain>
        <strain evidence="1">PH-1</strain>
    </source>
</reference>
<evidence type="ECO:0000313" key="2">
    <source>
        <dbReference type="EnsemblFungi" id="CEF84696"/>
    </source>
</evidence>
<organism evidence="1 3">
    <name type="scientific">Gibberella zeae (strain ATCC MYA-4620 / CBS 123657 / FGSC 9075 / NRRL 31084 / PH-1)</name>
    <name type="common">Wheat head blight fungus</name>
    <name type="synonym">Fusarium graminearum</name>
    <dbReference type="NCBI Taxonomy" id="229533"/>
    <lineage>
        <taxon>Eukaryota</taxon>
        <taxon>Fungi</taxon>
        <taxon>Dikarya</taxon>
        <taxon>Ascomycota</taxon>
        <taxon>Pezizomycotina</taxon>
        <taxon>Sordariomycetes</taxon>
        <taxon>Hypocreomycetidae</taxon>
        <taxon>Hypocreales</taxon>
        <taxon>Nectriaceae</taxon>
        <taxon>Fusarium</taxon>
    </lineage>
</organism>
<accession>A0A098DS59</accession>
<gene>
    <name evidence="1" type="ORF">FGRAMPH1_01T24525</name>
</gene>
<accession>A0A0E0SE33</accession>
<evidence type="ECO:0000313" key="3">
    <source>
        <dbReference type="Proteomes" id="UP000070720"/>
    </source>
</evidence>
<name>A0A098DS59_GIBZE</name>
<sequence length="68" mass="7728">MMDTVPYFSVKCVYWCGDPAADHPHFKLEALEFQLQQAQNVCVIDLFLHANWYGTVAMDVGSGTERCE</sequence>
<proteinExistence type="predicted"/>
<protein>
    <submittedName>
        <fullName evidence="1">Chromosome 4, complete genome</fullName>
    </submittedName>
</protein>
<evidence type="ECO:0000313" key="1">
    <source>
        <dbReference type="EMBL" id="CEF84696.1"/>
    </source>
</evidence>
<reference evidence="2" key="4">
    <citation type="submission" date="2017-01" db="UniProtKB">
        <authorList>
            <consortium name="EnsemblFungi"/>
        </authorList>
    </citation>
    <scope>IDENTIFICATION</scope>
    <source>
        <strain evidence="2">PH-1 / ATCC MYA-4620 / FGSC 9075 / NRRL 31084</strain>
    </source>
</reference>
<dbReference type="InParanoid" id="A0A098DS59"/>
<dbReference type="Proteomes" id="UP000070720">
    <property type="component" value="Chromosome 4"/>
</dbReference>
<dbReference type="EMBL" id="HG970335">
    <property type="protein sequence ID" value="CEF84696.1"/>
    <property type="molecule type" value="Genomic_DNA"/>
</dbReference>
<reference evidence="2 3" key="2">
    <citation type="journal article" date="2010" name="Nature">
        <title>Comparative genomics reveals mobile pathogenicity chromosomes in Fusarium.</title>
        <authorList>
            <person name="Ma L.J."/>
            <person name="van der Does H.C."/>
            <person name="Borkovich K.A."/>
            <person name="Coleman J.J."/>
            <person name="Daboussi M.J."/>
            <person name="Di Pietro A."/>
            <person name="Dufresne M."/>
            <person name="Freitag M."/>
            <person name="Grabherr M."/>
            <person name="Henrissat B."/>
            <person name="Houterman P.M."/>
            <person name="Kang S."/>
            <person name="Shim W.B."/>
            <person name="Woloshuk C."/>
            <person name="Xie X."/>
            <person name="Xu J.R."/>
            <person name="Antoniw J."/>
            <person name="Baker S.E."/>
            <person name="Bluhm B.H."/>
            <person name="Breakspear A."/>
            <person name="Brown D.W."/>
            <person name="Butchko R.A."/>
            <person name="Chapman S."/>
            <person name="Coulson R."/>
            <person name="Coutinho P.M."/>
            <person name="Danchin E.G."/>
            <person name="Diener A."/>
            <person name="Gale L.R."/>
            <person name="Gardiner D.M."/>
            <person name="Goff S."/>
            <person name="Hammond-Kosack K.E."/>
            <person name="Hilburn K."/>
            <person name="Hua-Van A."/>
            <person name="Jonkers W."/>
            <person name="Kazan K."/>
            <person name="Kodira C.D."/>
            <person name="Koehrsen M."/>
            <person name="Kumar L."/>
            <person name="Lee Y.H."/>
            <person name="Li L."/>
            <person name="Manners J.M."/>
            <person name="Miranda-Saavedra D."/>
            <person name="Mukherjee M."/>
            <person name="Park G."/>
            <person name="Park J."/>
            <person name="Park S.Y."/>
            <person name="Proctor R.H."/>
            <person name="Regev A."/>
            <person name="Ruiz-Roldan M.C."/>
            <person name="Sain D."/>
            <person name="Sakthikumar S."/>
            <person name="Sykes S."/>
            <person name="Schwartz D.C."/>
            <person name="Turgeon B.G."/>
            <person name="Wapinski I."/>
            <person name="Yoder O."/>
            <person name="Young S."/>
            <person name="Zeng Q."/>
            <person name="Zhou S."/>
            <person name="Galagan J."/>
            <person name="Cuomo C.A."/>
            <person name="Kistler H.C."/>
            <person name="Rep M."/>
        </authorList>
    </citation>
    <scope>GENOME REANNOTATION</scope>
    <source>
        <strain evidence="3">ATCC MYA-4620 / CBS 123657 / FGSC 9075 / NRRL 31084 / PH-1</strain>
        <strain evidence="2">PH-1 / ATCC MYA-4620 / FGSC 9075 / NRRL 31084</strain>
    </source>
</reference>
<dbReference type="AlphaFoldDB" id="A0A098DS59"/>
<dbReference type="VEuPathDB" id="FungiDB:FGRAMPH1_01G24525"/>
<dbReference type="EnsemblFungi" id="CEF84696">
    <property type="protein sequence ID" value="CEF84696"/>
    <property type="gene ID" value="FGRRES_20361"/>
</dbReference>
<keyword evidence="3" id="KW-1185">Reference proteome</keyword>
<reference evidence="2 3" key="1">
    <citation type="journal article" date="2007" name="Science">
        <title>The Fusarium graminearum genome reveals a link between localized polymorphism and pathogen specialization.</title>
        <authorList>
            <person name="Cuomo C.A."/>
            <person name="Gueldener U."/>
            <person name="Xu J.-R."/>
            <person name="Trail F."/>
            <person name="Turgeon B.G."/>
            <person name="Di Pietro A."/>
            <person name="Walton J.D."/>
            <person name="Ma L.-J."/>
            <person name="Baker S.E."/>
            <person name="Rep M."/>
            <person name="Adam G."/>
            <person name="Antoniw J."/>
            <person name="Baldwin T."/>
            <person name="Calvo S.E."/>
            <person name="Chang Y.-L."/>
            <person name="DeCaprio D."/>
            <person name="Gale L.R."/>
            <person name="Gnerre S."/>
            <person name="Goswami R.S."/>
            <person name="Hammond-Kosack K."/>
            <person name="Harris L.J."/>
            <person name="Hilburn K."/>
            <person name="Kennell J.C."/>
            <person name="Kroken S."/>
            <person name="Magnuson J.K."/>
            <person name="Mannhaupt G."/>
            <person name="Mauceli E.W."/>
            <person name="Mewes H.-W."/>
            <person name="Mitterbauer R."/>
            <person name="Muehlbauer G."/>
            <person name="Muensterkoetter M."/>
            <person name="Nelson D."/>
            <person name="O'Donnell K."/>
            <person name="Ouellet T."/>
            <person name="Qi W."/>
            <person name="Quesneville H."/>
            <person name="Roncero M.I.G."/>
            <person name="Seong K.-Y."/>
            <person name="Tetko I.V."/>
            <person name="Urban M."/>
            <person name="Waalwijk C."/>
            <person name="Ward T.J."/>
            <person name="Yao J."/>
            <person name="Birren B.W."/>
            <person name="Kistler H.C."/>
        </authorList>
    </citation>
    <scope>NUCLEOTIDE SEQUENCE [LARGE SCALE GENOMIC DNA]</scope>
    <source>
        <strain evidence="3">ATCC MYA-4620 / CBS 123657 / FGSC 9075 / NRRL 31084 / PH-1</strain>
        <strain evidence="2">PH-1 / ATCC MYA-4620 / FGSC 9075 / NRRL 31084</strain>
    </source>
</reference>